<evidence type="ECO:0000256" key="7">
    <source>
        <dbReference type="ARBA" id="ARBA00022840"/>
    </source>
</evidence>
<dbReference type="InterPro" id="IPR011763">
    <property type="entry name" value="COA_CT_C"/>
</dbReference>
<keyword evidence="8" id="KW-0443">Lipid metabolism</keyword>
<dbReference type="InterPro" id="IPR029045">
    <property type="entry name" value="ClpP/crotonase-like_dom_sf"/>
</dbReference>
<protein>
    <recommendedName>
        <fullName evidence="2">acetyl-CoA carboxytransferase</fullName>
        <ecNumber evidence="2">2.1.3.15</ecNumber>
    </recommendedName>
</protein>
<evidence type="ECO:0000256" key="10">
    <source>
        <dbReference type="ARBA" id="ARBA00049152"/>
    </source>
</evidence>
<reference evidence="12" key="1">
    <citation type="journal article" date="2014" name="Front. Microbiol.">
        <title>High frequency of phylogenetically diverse reductive dehalogenase-homologous genes in deep subseafloor sedimentary metagenomes.</title>
        <authorList>
            <person name="Kawai M."/>
            <person name="Futagami T."/>
            <person name="Toyoda A."/>
            <person name="Takaki Y."/>
            <person name="Nishi S."/>
            <person name="Hori S."/>
            <person name="Arai W."/>
            <person name="Tsubouchi T."/>
            <person name="Morono Y."/>
            <person name="Uchiyama I."/>
            <person name="Ito T."/>
            <person name="Fujiyama A."/>
            <person name="Inagaki F."/>
            <person name="Takami H."/>
        </authorList>
    </citation>
    <scope>NUCLEOTIDE SEQUENCE</scope>
    <source>
        <strain evidence="12">Expedition CK06-06</strain>
    </source>
</reference>
<keyword evidence="9" id="KW-0275">Fatty acid biosynthesis</keyword>
<comment type="caution">
    <text evidence="12">The sequence shown here is derived from an EMBL/GenBank/DDBJ whole genome shotgun (WGS) entry which is preliminary data.</text>
</comment>
<dbReference type="PANTHER" id="PTHR42853">
    <property type="entry name" value="ACETYL-COENZYME A CARBOXYLASE CARBOXYL TRANSFERASE SUBUNIT ALPHA"/>
    <property type="match status" value="1"/>
</dbReference>
<dbReference type="GO" id="GO:0006633">
    <property type="term" value="P:fatty acid biosynthetic process"/>
    <property type="evidence" value="ECO:0007669"/>
    <property type="project" value="UniProtKB-KW"/>
</dbReference>
<keyword evidence="4" id="KW-0808">Transferase</keyword>
<dbReference type="GO" id="GO:0005524">
    <property type="term" value="F:ATP binding"/>
    <property type="evidence" value="ECO:0007669"/>
    <property type="project" value="UniProtKB-KW"/>
</dbReference>
<dbReference type="Gene3D" id="3.90.226.10">
    <property type="entry name" value="2-enoyl-CoA Hydratase, Chain A, domain 1"/>
    <property type="match status" value="1"/>
</dbReference>
<dbReference type="GO" id="GO:0016743">
    <property type="term" value="F:carboxyl- or carbamoyltransferase activity"/>
    <property type="evidence" value="ECO:0007669"/>
    <property type="project" value="InterPro"/>
</dbReference>
<gene>
    <name evidence="12" type="ORF">S01H1_48361</name>
</gene>
<evidence type="ECO:0000256" key="3">
    <source>
        <dbReference type="ARBA" id="ARBA00022516"/>
    </source>
</evidence>
<keyword evidence="6" id="KW-0276">Fatty acid metabolism</keyword>
<dbReference type="AlphaFoldDB" id="X0XS20"/>
<evidence type="ECO:0000256" key="9">
    <source>
        <dbReference type="ARBA" id="ARBA00023160"/>
    </source>
</evidence>
<keyword evidence="3" id="KW-0444">Lipid biosynthesis</keyword>
<evidence type="ECO:0000256" key="4">
    <source>
        <dbReference type="ARBA" id="ARBA00022679"/>
    </source>
</evidence>
<organism evidence="12">
    <name type="scientific">marine sediment metagenome</name>
    <dbReference type="NCBI Taxonomy" id="412755"/>
    <lineage>
        <taxon>unclassified sequences</taxon>
        <taxon>metagenomes</taxon>
        <taxon>ecological metagenomes</taxon>
    </lineage>
</organism>
<dbReference type="PROSITE" id="PS50989">
    <property type="entry name" value="COA_CT_CTER"/>
    <property type="match status" value="1"/>
</dbReference>
<evidence type="ECO:0000256" key="2">
    <source>
        <dbReference type="ARBA" id="ARBA00011883"/>
    </source>
</evidence>
<accession>X0XS20</accession>
<evidence type="ECO:0000256" key="5">
    <source>
        <dbReference type="ARBA" id="ARBA00022741"/>
    </source>
</evidence>
<proteinExistence type="predicted"/>
<dbReference type="SUPFAM" id="SSF52096">
    <property type="entry name" value="ClpP/crotonase"/>
    <property type="match status" value="1"/>
</dbReference>
<dbReference type="PANTHER" id="PTHR42853:SF3">
    <property type="entry name" value="ACETYL-COENZYME A CARBOXYLASE CARBOXYL TRANSFERASE SUBUNIT ALPHA, CHLOROPLASTIC"/>
    <property type="match status" value="1"/>
</dbReference>
<evidence type="ECO:0000256" key="1">
    <source>
        <dbReference type="ARBA" id="ARBA00004956"/>
    </source>
</evidence>
<comment type="catalytic activity">
    <reaction evidence="10">
        <text>N(6)-carboxybiotinyl-L-lysyl-[protein] + acetyl-CoA = N(6)-biotinyl-L-lysyl-[protein] + malonyl-CoA</text>
        <dbReference type="Rhea" id="RHEA:54728"/>
        <dbReference type="Rhea" id="RHEA-COMP:10505"/>
        <dbReference type="Rhea" id="RHEA-COMP:10506"/>
        <dbReference type="ChEBI" id="CHEBI:57288"/>
        <dbReference type="ChEBI" id="CHEBI:57384"/>
        <dbReference type="ChEBI" id="CHEBI:83144"/>
        <dbReference type="ChEBI" id="CHEBI:83145"/>
        <dbReference type="EC" id="2.1.3.15"/>
    </reaction>
</comment>
<keyword evidence="7" id="KW-0067">ATP-binding</keyword>
<dbReference type="InterPro" id="IPR001095">
    <property type="entry name" value="Acetyl_CoA_COase_a_su"/>
</dbReference>
<keyword evidence="5" id="KW-0547">Nucleotide-binding</keyword>
<feature type="non-terminal residue" evidence="12">
    <location>
        <position position="1"/>
    </location>
</feature>
<feature type="domain" description="CoA carboxyltransferase C-terminal" evidence="11">
    <location>
        <begin position="1"/>
        <end position="115"/>
    </location>
</feature>
<dbReference type="Pfam" id="PF03255">
    <property type="entry name" value="ACCA"/>
    <property type="match status" value="1"/>
</dbReference>
<evidence type="ECO:0000313" key="12">
    <source>
        <dbReference type="EMBL" id="GAG27691.1"/>
    </source>
</evidence>
<name>X0XS20_9ZZZZ</name>
<evidence type="ECO:0000259" key="11">
    <source>
        <dbReference type="PROSITE" id="PS50989"/>
    </source>
</evidence>
<comment type="pathway">
    <text evidence="1">Lipid metabolism; malonyl-CoA biosynthesis; malonyl-CoA from acetyl-CoA: step 1/1.</text>
</comment>
<dbReference type="GO" id="GO:0003989">
    <property type="term" value="F:acetyl-CoA carboxylase activity"/>
    <property type="evidence" value="ECO:0007669"/>
    <property type="project" value="InterPro"/>
</dbReference>
<sequence>AVNLREMVGLGTPIIVTIIGEGGSGGALGIGVGDRVLMLENSYYSVISPEGCAAILWKDKTRAADAAMALKLTSRDLIGLGMVDEIVDEPLGGAHRDPAAVAEALKERLLANIKELASIPIEELLEKRYRKFRSMGVFEEETDD</sequence>
<dbReference type="UniPathway" id="UPA00655">
    <property type="reaction ID" value="UER00711"/>
</dbReference>
<dbReference type="EC" id="2.1.3.15" evidence="2"/>
<evidence type="ECO:0000256" key="8">
    <source>
        <dbReference type="ARBA" id="ARBA00023098"/>
    </source>
</evidence>
<dbReference type="EMBL" id="BARS01031056">
    <property type="protein sequence ID" value="GAG27691.1"/>
    <property type="molecule type" value="Genomic_DNA"/>
</dbReference>
<dbReference type="GO" id="GO:0009317">
    <property type="term" value="C:acetyl-CoA carboxylase complex"/>
    <property type="evidence" value="ECO:0007669"/>
    <property type="project" value="InterPro"/>
</dbReference>
<dbReference type="GO" id="GO:2001295">
    <property type="term" value="P:malonyl-CoA biosynthetic process"/>
    <property type="evidence" value="ECO:0007669"/>
    <property type="project" value="UniProtKB-UniPathway"/>
</dbReference>
<evidence type="ECO:0000256" key="6">
    <source>
        <dbReference type="ARBA" id="ARBA00022832"/>
    </source>
</evidence>